<dbReference type="EMBL" id="CP002056">
    <property type="protein sequence ID" value="ADI29677.1"/>
    <property type="molecule type" value="Genomic_DNA"/>
</dbReference>
<protein>
    <submittedName>
        <fullName evidence="2">4-vinyl reductase, 4VR</fullName>
    </submittedName>
</protein>
<dbReference type="KEGG" id="meh:M301_1294"/>
<dbReference type="HOGENOM" id="CLU_129737_0_0_4"/>
<dbReference type="STRING" id="666681.M301_1294"/>
<dbReference type="RefSeq" id="WP_013147991.1">
    <property type="nucleotide sequence ID" value="NC_014207.1"/>
</dbReference>
<dbReference type="SMART" id="SM00989">
    <property type="entry name" value="V4R"/>
    <property type="match status" value="1"/>
</dbReference>
<evidence type="ECO:0000313" key="3">
    <source>
        <dbReference type="Proteomes" id="UP000000383"/>
    </source>
</evidence>
<dbReference type="InterPro" id="IPR024096">
    <property type="entry name" value="NO_sig/Golgi_transp_ligand-bd"/>
</dbReference>
<dbReference type="SUPFAM" id="SSF111126">
    <property type="entry name" value="Ligand-binding domain in the NO signalling and Golgi transport"/>
    <property type="match status" value="1"/>
</dbReference>
<dbReference type="InterPro" id="IPR004096">
    <property type="entry name" value="V4R"/>
</dbReference>
<keyword evidence="3" id="KW-1185">Reference proteome</keyword>
<dbReference type="Gene3D" id="3.30.1380.20">
    <property type="entry name" value="Trafficking protein particle complex subunit 3"/>
    <property type="match status" value="1"/>
</dbReference>
<gene>
    <name evidence="2" type="ordered locus">M301_1294</name>
</gene>
<dbReference type="AlphaFoldDB" id="D7DHZ2"/>
<dbReference type="PANTHER" id="PTHR35090:SF1">
    <property type="entry name" value="SLR0144 PROTEIN"/>
    <property type="match status" value="1"/>
</dbReference>
<accession>D7DHZ2</accession>
<dbReference type="PANTHER" id="PTHR35090">
    <property type="entry name" value="DNA-DIRECTED RNA POLYMERASE SUBUNIT I"/>
    <property type="match status" value="1"/>
</dbReference>
<dbReference type="InterPro" id="IPR045987">
    <property type="entry name" value="DUF5943"/>
</dbReference>
<sequence>MKHSTPINNENNMSDANVATMSYVPRNYVPRDFLTNNHLAIEDAIGFNEYAEVLYEAGYKSAYHWCEKEAKLNHLSGIAVFEHYLNRLSQRGWGVFSFESVNADTGNAEVKLEYSSFVLSQPEKPGKLCNMFAGWFAGAMDWCTTRKGHYAYTNCEGIDCAAQYCSQSKCGDSSESFCIFTIKPSVTNLAAVNLAVTNQKA</sequence>
<feature type="domain" description="4-vinyl reductase 4VR" evidence="1">
    <location>
        <begin position="107"/>
        <end position="184"/>
    </location>
</feature>
<dbReference type="eggNOG" id="COG1719">
    <property type="taxonomic scope" value="Bacteria"/>
</dbReference>
<organism evidence="2 3">
    <name type="scientific">Methylotenera versatilis (strain 301)</name>
    <dbReference type="NCBI Taxonomy" id="666681"/>
    <lineage>
        <taxon>Bacteria</taxon>
        <taxon>Pseudomonadati</taxon>
        <taxon>Pseudomonadota</taxon>
        <taxon>Betaproteobacteria</taxon>
        <taxon>Nitrosomonadales</taxon>
        <taxon>Methylophilaceae</taxon>
        <taxon>Methylotenera</taxon>
    </lineage>
</organism>
<dbReference type="Pfam" id="PF19367">
    <property type="entry name" value="DUF5943"/>
    <property type="match status" value="1"/>
</dbReference>
<name>D7DHZ2_METV0</name>
<reference evidence="2 3" key="2">
    <citation type="journal article" date="2011" name="J. Bacteriol.">
        <title>Genomes of three methylotrophs from a single niche uncover genetic and metabolic divergence of Methylophilaceae.</title>
        <authorList>
            <person name="Lapidus A."/>
            <person name="Clum A."/>
            <person name="Labutti K."/>
            <person name="Kaluzhnaya M.G."/>
            <person name="Lim S."/>
            <person name="Beck D.A."/>
            <person name="Glavina Del Rio T."/>
            <person name="Nolan M."/>
            <person name="Mavromatis K."/>
            <person name="Huntemann M."/>
            <person name="Lucas S."/>
            <person name="Lidstrom M.E."/>
            <person name="Ivanova N."/>
            <person name="Chistoserdova L."/>
        </authorList>
    </citation>
    <scope>NUCLEOTIDE SEQUENCE [LARGE SCALE GENOMIC DNA]</scope>
    <source>
        <strain evidence="2 3">301</strain>
    </source>
</reference>
<reference evidence="3" key="1">
    <citation type="submission" date="2010-05" db="EMBL/GenBank/DDBJ databases">
        <title>Complete sequence of Methylotenera sp. 301.</title>
        <authorList>
            <person name="Lucas S."/>
            <person name="Copeland A."/>
            <person name="Lapidus A."/>
            <person name="Cheng J.-F."/>
            <person name="Bruce D."/>
            <person name="Goodwin L."/>
            <person name="Pitluck S."/>
            <person name="Clum A."/>
            <person name="Land M."/>
            <person name="Hauser L."/>
            <person name="Kyrpides N."/>
            <person name="Ivanova N."/>
            <person name="Chistoservova L."/>
            <person name="Kalyuzhnaya M."/>
            <person name="Woyke T."/>
        </authorList>
    </citation>
    <scope>NUCLEOTIDE SEQUENCE [LARGE SCALE GENOMIC DNA]</scope>
    <source>
        <strain evidence="3">301</strain>
    </source>
</reference>
<dbReference type="Proteomes" id="UP000000383">
    <property type="component" value="Chromosome"/>
</dbReference>
<proteinExistence type="predicted"/>
<evidence type="ECO:0000313" key="2">
    <source>
        <dbReference type="EMBL" id="ADI29677.1"/>
    </source>
</evidence>
<evidence type="ECO:0000259" key="1">
    <source>
        <dbReference type="SMART" id="SM00989"/>
    </source>
</evidence>